<gene>
    <name evidence="1" type="ORF">A3F47_02050</name>
</gene>
<evidence type="ECO:0000313" key="1">
    <source>
        <dbReference type="EMBL" id="OGZ69392.1"/>
    </source>
</evidence>
<organism evidence="1 2">
    <name type="scientific">Candidatus Staskawiczbacteria bacterium RIFCSPHIGHO2_12_FULL_38_11</name>
    <dbReference type="NCBI Taxonomy" id="1802209"/>
    <lineage>
        <taxon>Bacteria</taxon>
        <taxon>Candidatus Staskawicziibacteriota</taxon>
    </lineage>
</organism>
<dbReference type="EMBL" id="MHOV01000035">
    <property type="protein sequence ID" value="OGZ69392.1"/>
    <property type="molecule type" value="Genomic_DNA"/>
</dbReference>
<protein>
    <submittedName>
        <fullName evidence="1">Uncharacterized protein</fullName>
    </submittedName>
</protein>
<comment type="caution">
    <text evidence="1">The sequence shown here is derived from an EMBL/GenBank/DDBJ whole genome shotgun (WGS) entry which is preliminary data.</text>
</comment>
<dbReference type="Proteomes" id="UP000179214">
    <property type="component" value="Unassembled WGS sequence"/>
</dbReference>
<proteinExistence type="predicted"/>
<accession>A0A1G2I3I8</accession>
<evidence type="ECO:0000313" key="2">
    <source>
        <dbReference type="Proteomes" id="UP000179214"/>
    </source>
</evidence>
<reference evidence="1 2" key="1">
    <citation type="journal article" date="2016" name="Nat. Commun.">
        <title>Thousands of microbial genomes shed light on interconnected biogeochemical processes in an aquifer system.</title>
        <authorList>
            <person name="Anantharaman K."/>
            <person name="Brown C.T."/>
            <person name="Hug L.A."/>
            <person name="Sharon I."/>
            <person name="Castelle C.J."/>
            <person name="Probst A.J."/>
            <person name="Thomas B.C."/>
            <person name="Singh A."/>
            <person name="Wilkins M.J."/>
            <person name="Karaoz U."/>
            <person name="Brodie E.L."/>
            <person name="Williams K.H."/>
            <person name="Hubbard S.S."/>
            <person name="Banfield J.F."/>
        </authorList>
    </citation>
    <scope>NUCLEOTIDE SEQUENCE [LARGE SCALE GENOMIC DNA]</scope>
</reference>
<name>A0A1G2I3I8_9BACT</name>
<sequence>MGMCCSSPKTRRTKGTKNLLANAVNKQETGDFYGGLFEETSFPLCKYTLPSGRVYREEVQAYSCHEGVVFFLALKDERGSWVPESVWEVIVNDPLSEEDMEQVEYEVAARGV</sequence>
<dbReference type="AlphaFoldDB" id="A0A1G2I3I8"/>